<evidence type="ECO:0000313" key="4">
    <source>
        <dbReference type="EMBL" id="MCP8968763.1"/>
    </source>
</evidence>
<dbReference type="SMART" id="SM00028">
    <property type="entry name" value="TPR"/>
    <property type="match status" value="7"/>
</dbReference>
<name>A0AA41X7U2_9BACI</name>
<proteinExistence type="predicted"/>
<keyword evidence="2 3" id="KW-0802">TPR repeat</keyword>
<evidence type="ECO:0000256" key="3">
    <source>
        <dbReference type="PROSITE-ProRule" id="PRU00339"/>
    </source>
</evidence>
<accession>A0AA41X7U2</accession>
<feature type="repeat" description="TPR" evidence="3">
    <location>
        <begin position="372"/>
        <end position="405"/>
    </location>
</feature>
<evidence type="ECO:0000313" key="5">
    <source>
        <dbReference type="Proteomes" id="UP001156102"/>
    </source>
</evidence>
<keyword evidence="1" id="KW-0677">Repeat</keyword>
<dbReference type="PANTHER" id="PTHR45586:SF15">
    <property type="entry name" value="TPR REPEAT-CONTAINING PROTEIN YPIA"/>
    <property type="match status" value="1"/>
</dbReference>
<dbReference type="Proteomes" id="UP001156102">
    <property type="component" value="Unassembled WGS sequence"/>
</dbReference>
<reference evidence="4" key="1">
    <citation type="submission" date="2022-07" db="EMBL/GenBank/DDBJ databases">
        <authorList>
            <person name="Li W.-J."/>
            <person name="Deng Q.-Q."/>
        </authorList>
    </citation>
    <scope>NUCLEOTIDE SEQUENCE</scope>
    <source>
        <strain evidence="4">SYSU M60031</strain>
    </source>
</reference>
<dbReference type="Pfam" id="PF14559">
    <property type="entry name" value="TPR_19"/>
    <property type="match status" value="1"/>
</dbReference>
<organism evidence="4 5">
    <name type="scientific">Ectobacillus ponti</name>
    <dbReference type="NCBI Taxonomy" id="2961894"/>
    <lineage>
        <taxon>Bacteria</taxon>
        <taxon>Bacillati</taxon>
        <taxon>Bacillota</taxon>
        <taxon>Bacilli</taxon>
        <taxon>Bacillales</taxon>
        <taxon>Bacillaceae</taxon>
        <taxon>Ectobacillus</taxon>
    </lineage>
</organism>
<dbReference type="InterPro" id="IPR019734">
    <property type="entry name" value="TPR_rpt"/>
</dbReference>
<protein>
    <submittedName>
        <fullName evidence="4">Tetratricopeptide repeat protein</fullName>
    </submittedName>
</protein>
<dbReference type="InterPro" id="IPR051012">
    <property type="entry name" value="CellSynth/LPSAsmb/PSIAsmb"/>
</dbReference>
<dbReference type="InterPro" id="IPR011990">
    <property type="entry name" value="TPR-like_helical_dom_sf"/>
</dbReference>
<dbReference type="PANTHER" id="PTHR45586">
    <property type="entry name" value="TPR REPEAT-CONTAINING PROTEIN PA4667"/>
    <property type="match status" value="1"/>
</dbReference>
<dbReference type="Pfam" id="PF13432">
    <property type="entry name" value="TPR_16"/>
    <property type="match status" value="2"/>
</dbReference>
<dbReference type="Pfam" id="PF13429">
    <property type="entry name" value="TPR_15"/>
    <property type="match status" value="1"/>
</dbReference>
<feature type="repeat" description="TPR" evidence="3">
    <location>
        <begin position="270"/>
        <end position="303"/>
    </location>
</feature>
<dbReference type="RefSeq" id="WP_254758679.1">
    <property type="nucleotide sequence ID" value="NZ_JANCLT010000004.1"/>
</dbReference>
<dbReference type="Gene3D" id="1.25.40.10">
    <property type="entry name" value="Tetratricopeptide repeat domain"/>
    <property type="match status" value="3"/>
</dbReference>
<comment type="caution">
    <text evidence="4">The sequence shown here is derived from an EMBL/GenBank/DDBJ whole genome shotgun (WGS) entry which is preliminary data.</text>
</comment>
<dbReference type="SUPFAM" id="SSF48452">
    <property type="entry name" value="TPR-like"/>
    <property type="match status" value="2"/>
</dbReference>
<evidence type="ECO:0000256" key="1">
    <source>
        <dbReference type="ARBA" id="ARBA00022737"/>
    </source>
</evidence>
<dbReference type="EMBL" id="JANCLT010000004">
    <property type="protein sequence ID" value="MCP8968763.1"/>
    <property type="molecule type" value="Genomic_DNA"/>
</dbReference>
<dbReference type="AlphaFoldDB" id="A0AA41X7U2"/>
<dbReference type="Pfam" id="PF13176">
    <property type="entry name" value="TPR_7"/>
    <property type="match status" value="1"/>
</dbReference>
<gene>
    <name evidence="4" type="ORF">NK662_09450</name>
</gene>
<dbReference type="PROSITE" id="PS50005">
    <property type="entry name" value="TPR"/>
    <property type="match status" value="2"/>
</dbReference>
<keyword evidence="5" id="KW-1185">Reference proteome</keyword>
<evidence type="ECO:0000256" key="2">
    <source>
        <dbReference type="ARBA" id="ARBA00022803"/>
    </source>
</evidence>
<sequence length="419" mass="48219">MNQLEQAVQYIEQGEVEKGLELLEEREQAGTDEEKYYVAYYYQRLGLVERALRIMEDLHTLYPDEIEFRLLLAELYVDDDREDEAIDLLSEVAEDEEGYVRTLLLLADLYQMQGLEEVAEKKLLQAQRLLPDEPIVSFGLAELYSSRGDDAKAVPYYKALLDEHDEMGGVNLSLRLAECLSALGSWEEAIPYYEAGLQEQENLHSVFGYGFTLYQAQQYQRAIPVFQKVLEQDEMSAAYVYLAECYDQEGMKQESYATWKLALEQDKMSADLHVRFAEAAAKAGETAEAQQALQEALALDPSHLEALLQYIHLLKEDADYERVVELVGYAAEHGEADPQLIWELAHAKRELEQYSEALKHYEDAYTSFKTDAVFLEEYGRFLLEEGLRAQAREVFTQLLQLDPTQTHIEELLYNLEDFG</sequence>